<reference evidence="2 3" key="2">
    <citation type="submission" date="2017-02" db="EMBL/GenBank/DDBJ databases">
        <title>Draft genome sequence of Streptomyces phaeoluteigriseus type strain DSM41896.</title>
        <authorList>
            <person name="Salih T.S."/>
            <person name="Algora Gallardo L."/>
            <person name="Melo Santos T."/>
            <person name="Filgueira Martinez S."/>
            <person name="Herron P.R."/>
        </authorList>
    </citation>
    <scope>NUCLEOTIDE SEQUENCE [LARGE SCALE GENOMIC DNA]</scope>
    <source>
        <strain evidence="2 3">DSM 41896</strain>
    </source>
</reference>
<organism evidence="2 3">
    <name type="scientific">Streptomyces phaeoluteigriseus</name>
    <dbReference type="NCBI Taxonomy" id="114686"/>
    <lineage>
        <taxon>Bacteria</taxon>
        <taxon>Bacillati</taxon>
        <taxon>Actinomycetota</taxon>
        <taxon>Actinomycetes</taxon>
        <taxon>Kitasatosporales</taxon>
        <taxon>Streptomycetaceae</taxon>
        <taxon>Streptomyces</taxon>
        <taxon>Streptomyces aurantiacus group</taxon>
    </lineage>
</organism>
<feature type="transmembrane region" description="Helical" evidence="1">
    <location>
        <begin position="7"/>
        <end position="31"/>
    </location>
</feature>
<evidence type="ECO:0000313" key="3">
    <source>
        <dbReference type="Proteomes" id="UP000184286"/>
    </source>
</evidence>
<keyword evidence="1" id="KW-1133">Transmembrane helix</keyword>
<sequence>MRDRFGAVLTASMSVLSVETVIGAIALFVWGQSQESAGLAYNPLGIILLILMAPFLVAAGAVLAALLSICVVMPLLVTAGWCGRRFCGRETWWWVPALAATGSAPLALATAVFVKANALEGLGGWLTATAALTATALVARRLLLPDRPRLSGSAMLGRVAMYGTLAVTAVGSLAVISLYAGIGYEPPQLGVEAAAGTWSDGKGGTLTLMPDGTATATRVETFELDDSFETVMHECTGTGTWEYDPGAGPWSQEVIISVDDCRMDTWEVLGTSEHPKLFVYIGDPDSWDLYTLQRHHQALPPRSRQGEPVS</sequence>
<feature type="transmembrane region" description="Helical" evidence="1">
    <location>
        <begin position="91"/>
        <end position="116"/>
    </location>
</feature>
<accession>A0A1V6MYK4</accession>
<evidence type="ECO:0000313" key="2">
    <source>
        <dbReference type="EMBL" id="OQD57520.1"/>
    </source>
</evidence>
<protein>
    <submittedName>
        <fullName evidence="2">Uncharacterized protein</fullName>
    </submittedName>
</protein>
<gene>
    <name evidence="2" type="ORF">BM536_001840</name>
</gene>
<dbReference type="EMBL" id="MPOH02000003">
    <property type="protein sequence ID" value="OQD57520.1"/>
    <property type="molecule type" value="Genomic_DNA"/>
</dbReference>
<feature type="transmembrane region" description="Helical" evidence="1">
    <location>
        <begin position="46"/>
        <end position="79"/>
    </location>
</feature>
<comment type="caution">
    <text evidence="2">The sequence shown here is derived from an EMBL/GenBank/DDBJ whole genome shotgun (WGS) entry which is preliminary data.</text>
</comment>
<feature type="transmembrane region" description="Helical" evidence="1">
    <location>
        <begin position="159"/>
        <end position="182"/>
    </location>
</feature>
<keyword evidence="1" id="KW-0812">Transmembrane</keyword>
<proteinExistence type="predicted"/>
<keyword evidence="1" id="KW-0472">Membrane</keyword>
<dbReference type="AlphaFoldDB" id="A0A1V6MYK4"/>
<dbReference type="Proteomes" id="UP000184286">
    <property type="component" value="Unassembled WGS sequence"/>
</dbReference>
<feature type="transmembrane region" description="Helical" evidence="1">
    <location>
        <begin position="122"/>
        <end position="139"/>
    </location>
</feature>
<reference evidence="3" key="1">
    <citation type="submission" date="2016-11" db="EMBL/GenBank/DDBJ databases">
        <authorList>
            <person name="Schniete J.K."/>
            <person name="Salih T."/>
            <person name="Algora Gallardo L."/>
            <person name="Martinez Fernandez S."/>
            <person name="Herron P.R."/>
        </authorList>
    </citation>
    <scope>NUCLEOTIDE SEQUENCE [LARGE SCALE GENOMIC DNA]</scope>
    <source>
        <strain evidence="3">DSM 41896</strain>
    </source>
</reference>
<evidence type="ECO:0000256" key="1">
    <source>
        <dbReference type="SAM" id="Phobius"/>
    </source>
</evidence>
<name>A0A1V6MYK4_9ACTN</name>